<organism evidence="1 2">
    <name type="scientific">Pseudomonas syringae pv. maculicola</name>
    <dbReference type="NCBI Taxonomy" id="59511"/>
    <lineage>
        <taxon>Bacteria</taxon>
        <taxon>Pseudomonadati</taxon>
        <taxon>Pseudomonadota</taxon>
        <taxon>Gammaproteobacteria</taxon>
        <taxon>Pseudomonadales</taxon>
        <taxon>Pseudomonadaceae</taxon>
        <taxon>Pseudomonas</taxon>
    </lineage>
</organism>
<dbReference type="EMBL" id="RBNL01003650">
    <property type="protein sequence ID" value="RML46881.1"/>
    <property type="molecule type" value="Genomic_DNA"/>
</dbReference>
<dbReference type="Proteomes" id="UP000282378">
    <property type="component" value="Unassembled WGS sequence"/>
</dbReference>
<dbReference type="AlphaFoldDB" id="A0A3M2W5R4"/>
<comment type="caution">
    <text evidence="1">The sequence shown here is derived from an EMBL/GenBank/DDBJ whole genome shotgun (WGS) entry which is preliminary data.</text>
</comment>
<protein>
    <submittedName>
        <fullName evidence="1">Uncharacterized protein</fullName>
    </submittedName>
</protein>
<name>A0A3M2W5R4_PSEYM</name>
<evidence type="ECO:0000313" key="2">
    <source>
        <dbReference type="Proteomes" id="UP000282378"/>
    </source>
</evidence>
<dbReference type="InterPro" id="IPR011042">
    <property type="entry name" value="6-blade_b-propeller_TolB-like"/>
</dbReference>
<sequence length="58" mass="6424">GKLEQVQAFYDAMPTGVTVTETGRIFVNFPRWGDKVPFTVGEVRDGKVVAYPDLAVNH</sequence>
<feature type="non-terminal residue" evidence="1">
    <location>
        <position position="1"/>
    </location>
</feature>
<gene>
    <name evidence="1" type="ORF">APX70_04700</name>
</gene>
<reference evidence="1 2" key="1">
    <citation type="submission" date="2018-08" db="EMBL/GenBank/DDBJ databases">
        <title>Recombination of ecologically and evolutionarily significant loci maintains genetic cohesion in the Pseudomonas syringae species complex.</title>
        <authorList>
            <person name="Dillon M."/>
            <person name="Thakur S."/>
            <person name="Almeida R.N.D."/>
            <person name="Weir B.S."/>
            <person name="Guttman D.S."/>
        </authorList>
    </citation>
    <scope>NUCLEOTIDE SEQUENCE [LARGE SCALE GENOMIC DNA]</scope>
    <source>
        <strain evidence="1 2">88_10</strain>
    </source>
</reference>
<accession>A0A3M2W5R4</accession>
<evidence type="ECO:0000313" key="1">
    <source>
        <dbReference type="EMBL" id="RML46881.1"/>
    </source>
</evidence>
<proteinExistence type="predicted"/>
<dbReference type="Gene3D" id="2.120.10.30">
    <property type="entry name" value="TolB, C-terminal domain"/>
    <property type="match status" value="1"/>
</dbReference>
<feature type="non-terminal residue" evidence="1">
    <location>
        <position position="58"/>
    </location>
</feature>